<dbReference type="SUPFAM" id="SSF56112">
    <property type="entry name" value="Protein kinase-like (PK-like)"/>
    <property type="match status" value="1"/>
</dbReference>
<dbReference type="Pfam" id="PF07714">
    <property type="entry name" value="PK_Tyr_Ser-Thr"/>
    <property type="match status" value="1"/>
</dbReference>
<evidence type="ECO:0000256" key="5">
    <source>
        <dbReference type="ARBA" id="ARBA00022840"/>
    </source>
</evidence>
<reference evidence="10" key="2">
    <citation type="submission" date="2017-02" db="EMBL/GenBank/DDBJ databases">
        <title>Sunflower complete genome.</title>
        <authorList>
            <person name="Langlade N."/>
            <person name="Munos S."/>
        </authorList>
    </citation>
    <scope>NUCLEOTIDE SEQUENCE [LARGE SCALE GENOMIC DNA]</scope>
    <source>
        <tissue evidence="10">Leaves</tissue>
    </source>
</reference>
<evidence type="ECO:0000313" key="10">
    <source>
        <dbReference type="EMBL" id="OTG08319.1"/>
    </source>
</evidence>
<dbReference type="PROSITE" id="PS50011">
    <property type="entry name" value="PROTEIN_KINASE_DOM"/>
    <property type="match status" value="1"/>
</dbReference>
<dbReference type="AlphaFoldDB" id="A0A251TC46"/>
<dbReference type="PROSITE" id="PS00108">
    <property type="entry name" value="PROTEIN_KINASE_ST"/>
    <property type="match status" value="1"/>
</dbReference>
<dbReference type="InParanoid" id="A0A251TC46"/>
<comment type="similarity">
    <text evidence="7">Belongs to the protein kinase superfamily.</text>
</comment>
<dbReference type="FunFam" id="3.30.200.20:FF:000039">
    <property type="entry name" value="receptor-like protein kinase FERONIA"/>
    <property type="match status" value="1"/>
</dbReference>
<evidence type="ECO:0000256" key="7">
    <source>
        <dbReference type="RuleBase" id="RU000304"/>
    </source>
</evidence>
<dbReference type="Gene3D" id="3.30.200.20">
    <property type="entry name" value="Phosphorylase Kinase, domain 1"/>
    <property type="match status" value="1"/>
</dbReference>
<reference evidence="9" key="3">
    <citation type="submission" date="2020-06" db="EMBL/GenBank/DDBJ databases">
        <title>Helianthus annuus Genome sequencing and assembly Release 2.</title>
        <authorList>
            <person name="Gouzy J."/>
            <person name="Langlade N."/>
            <person name="Munos S."/>
        </authorList>
    </citation>
    <scope>NUCLEOTIDE SEQUENCE</scope>
    <source>
        <tissue evidence="9">Leaves</tissue>
    </source>
</reference>
<evidence type="ECO:0000256" key="3">
    <source>
        <dbReference type="ARBA" id="ARBA00022741"/>
    </source>
</evidence>
<reference evidence="9 11" key="1">
    <citation type="journal article" date="2017" name="Nature">
        <title>The sunflower genome provides insights into oil metabolism, flowering and Asterid evolution.</title>
        <authorList>
            <person name="Badouin H."/>
            <person name="Gouzy J."/>
            <person name="Grassa C.J."/>
            <person name="Murat F."/>
            <person name="Staton S.E."/>
            <person name="Cottret L."/>
            <person name="Lelandais-Briere C."/>
            <person name="Owens G.L."/>
            <person name="Carrere S."/>
            <person name="Mayjonade B."/>
            <person name="Legrand L."/>
            <person name="Gill N."/>
            <person name="Kane N.C."/>
            <person name="Bowers J.E."/>
            <person name="Hubner S."/>
            <person name="Bellec A."/>
            <person name="Berard A."/>
            <person name="Berges H."/>
            <person name="Blanchet N."/>
            <person name="Boniface M.C."/>
            <person name="Brunel D."/>
            <person name="Catrice O."/>
            <person name="Chaidir N."/>
            <person name="Claudel C."/>
            <person name="Donnadieu C."/>
            <person name="Faraut T."/>
            <person name="Fievet G."/>
            <person name="Helmstetter N."/>
            <person name="King M."/>
            <person name="Knapp S.J."/>
            <person name="Lai Z."/>
            <person name="Le Paslier M.C."/>
            <person name="Lippi Y."/>
            <person name="Lorenzon L."/>
            <person name="Mandel J.R."/>
            <person name="Marage G."/>
            <person name="Marchand G."/>
            <person name="Marquand E."/>
            <person name="Bret-Mestries E."/>
            <person name="Morien E."/>
            <person name="Nambeesan S."/>
            <person name="Nguyen T."/>
            <person name="Pegot-Espagnet P."/>
            <person name="Pouilly N."/>
            <person name="Raftis F."/>
            <person name="Sallet E."/>
            <person name="Schiex T."/>
            <person name="Thomas J."/>
            <person name="Vandecasteele C."/>
            <person name="Vares D."/>
            <person name="Vear F."/>
            <person name="Vautrin S."/>
            <person name="Crespi M."/>
            <person name="Mangin B."/>
            <person name="Burke J.M."/>
            <person name="Salse J."/>
            <person name="Munos S."/>
            <person name="Vincourt P."/>
            <person name="Rieseberg L.H."/>
            <person name="Langlade N.B."/>
        </authorList>
    </citation>
    <scope>NUCLEOTIDE SEQUENCE [LARGE SCALE GENOMIC DNA]</scope>
    <source>
        <strain evidence="11">cv. SF193</strain>
        <tissue evidence="9">Leaves</tissue>
    </source>
</reference>
<sequence length="387" mass="43963">MDAFLQQFQNLKIQLEEIILATNNFDNQNNCIGRGGFGKVYKGEVSHSKGQSMVAIKRLDCRHGQGAPEFLKEITTLSRYCHENLISLLGFCHQEDEMILVYEYASRGSLDRYLNSPLLTWTQRLKICLDVAKGLSYLHDPRETHQRLIHCDVKSSNILLDEQWNAKVSDFGLSVMGPANEQYSVIVILAAGTPGYCDPQYAMTHTLTKESDVYSLGVVLFEVLCGRLCCTYSNGCVQQILVPTWIESYEEKKLYDIIFKDPTIQPLEQSALKTFSNIAYRCLKESREDRPKMAEVVTELETALDNEEFSNWINPLIDYDEMSKNAETPLNCSSKDEVRKFLSKGVLLKGGKTWISLNKKGERCGMVSFAECLDSDPNEFKSVFDSR</sequence>
<dbReference type="EMBL" id="MNCJ02000009">
    <property type="protein sequence ID" value="KAF5824277.1"/>
    <property type="molecule type" value="Genomic_DNA"/>
</dbReference>
<dbReference type="PANTHER" id="PTHR27003">
    <property type="entry name" value="OS07G0166700 PROTEIN"/>
    <property type="match status" value="1"/>
</dbReference>
<dbReference type="InterPro" id="IPR011009">
    <property type="entry name" value="Kinase-like_dom_sf"/>
</dbReference>
<dbReference type="InterPro" id="IPR000719">
    <property type="entry name" value="Prot_kinase_dom"/>
</dbReference>
<feature type="binding site" evidence="6">
    <location>
        <position position="57"/>
    </location>
    <ligand>
        <name>ATP</name>
        <dbReference type="ChEBI" id="CHEBI:30616"/>
    </ligand>
</feature>
<dbReference type="EMBL" id="CM007900">
    <property type="protein sequence ID" value="OTG08319.1"/>
    <property type="molecule type" value="Genomic_DNA"/>
</dbReference>
<dbReference type="Gene3D" id="1.10.510.10">
    <property type="entry name" value="Transferase(Phosphotransferase) domain 1"/>
    <property type="match status" value="1"/>
</dbReference>
<evidence type="ECO:0000256" key="4">
    <source>
        <dbReference type="ARBA" id="ARBA00022777"/>
    </source>
</evidence>
<dbReference type="PANTHER" id="PTHR27003:SF338">
    <property type="entry name" value="TYROSINE-PROTEIN KINASE, NON-RECEPTOR JAK_TYK2-RELATED"/>
    <property type="match status" value="1"/>
</dbReference>
<evidence type="ECO:0000313" key="9">
    <source>
        <dbReference type="EMBL" id="KAF5824277.1"/>
    </source>
</evidence>
<dbReference type="InterPro" id="IPR017441">
    <property type="entry name" value="Protein_kinase_ATP_BS"/>
</dbReference>
<evidence type="ECO:0000256" key="1">
    <source>
        <dbReference type="ARBA" id="ARBA00022527"/>
    </source>
</evidence>
<evidence type="ECO:0000256" key="6">
    <source>
        <dbReference type="PROSITE-ProRule" id="PRU10141"/>
    </source>
</evidence>
<dbReference type="InterPro" id="IPR001245">
    <property type="entry name" value="Ser-Thr/Tyr_kinase_cat_dom"/>
</dbReference>
<evidence type="ECO:0000259" key="8">
    <source>
        <dbReference type="PROSITE" id="PS50011"/>
    </source>
</evidence>
<keyword evidence="3 6" id="KW-0547">Nucleotide-binding</keyword>
<dbReference type="InterPro" id="IPR045272">
    <property type="entry name" value="ANXUR1/2-like"/>
</dbReference>
<name>A0A251TC46_HELAN</name>
<dbReference type="GO" id="GO:0005524">
    <property type="term" value="F:ATP binding"/>
    <property type="evidence" value="ECO:0007669"/>
    <property type="project" value="UniProtKB-UniRule"/>
</dbReference>
<dbReference type="InterPro" id="IPR008271">
    <property type="entry name" value="Ser/Thr_kinase_AS"/>
</dbReference>
<keyword evidence="5 6" id="KW-0067">ATP-binding</keyword>
<proteinExistence type="inferred from homology"/>
<keyword evidence="2 9" id="KW-0808">Transferase</keyword>
<evidence type="ECO:0000313" key="11">
    <source>
        <dbReference type="Proteomes" id="UP000215914"/>
    </source>
</evidence>
<keyword evidence="11" id="KW-1185">Reference proteome</keyword>
<dbReference type="SMART" id="SM00220">
    <property type="entry name" value="S_TKc"/>
    <property type="match status" value="1"/>
</dbReference>
<keyword evidence="4 10" id="KW-0418">Kinase</keyword>
<feature type="domain" description="Protein kinase" evidence="8">
    <location>
        <begin position="26"/>
        <end position="304"/>
    </location>
</feature>
<dbReference type="Proteomes" id="UP000215914">
    <property type="component" value="Chromosome 11"/>
</dbReference>
<dbReference type="PROSITE" id="PS00107">
    <property type="entry name" value="PROTEIN_KINASE_ATP"/>
    <property type="match status" value="1"/>
</dbReference>
<dbReference type="GO" id="GO:0004674">
    <property type="term" value="F:protein serine/threonine kinase activity"/>
    <property type="evidence" value="ECO:0007669"/>
    <property type="project" value="UniProtKB-KW"/>
</dbReference>
<dbReference type="GO" id="GO:0004714">
    <property type="term" value="F:transmembrane receptor protein tyrosine kinase activity"/>
    <property type="evidence" value="ECO:0007669"/>
    <property type="project" value="InterPro"/>
</dbReference>
<keyword evidence="1 7" id="KW-0723">Serine/threonine-protein kinase</keyword>
<dbReference type="GO" id="GO:0005886">
    <property type="term" value="C:plasma membrane"/>
    <property type="evidence" value="ECO:0000318"/>
    <property type="project" value="GO_Central"/>
</dbReference>
<evidence type="ECO:0000256" key="2">
    <source>
        <dbReference type="ARBA" id="ARBA00022679"/>
    </source>
</evidence>
<accession>A0A251TC46</accession>
<protein>
    <submittedName>
        <fullName evidence="10">Putative serine/threonine/dual specificity protein kinase, catalytic domain-containing protein</fullName>
    </submittedName>
</protein>
<organism evidence="10 11">
    <name type="scientific">Helianthus annuus</name>
    <name type="common">Common sunflower</name>
    <dbReference type="NCBI Taxonomy" id="4232"/>
    <lineage>
        <taxon>Eukaryota</taxon>
        <taxon>Viridiplantae</taxon>
        <taxon>Streptophyta</taxon>
        <taxon>Embryophyta</taxon>
        <taxon>Tracheophyta</taxon>
        <taxon>Spermatophyta</taxon>
        <taxon>Magnoliopsida</taxon>
        <taxon>eudicotyledons</taxon>
        <taxon>Gunneridae</taxon>
        <taxon>Pentapetalae</taxon>
        <taxon>asterids</taxon>
        <taxon>campanulids</taxon>
        <taxon>Asterales</taxon>
        <taxon>Asteraceae</taxon>
        <taxon>Asteroideae</taxon>
        <taxon>Heliantheae alliance</taxon>
        <taxon>Heliantheae</taxon>
        <taxon>Helianthus</taxon>
    </lineage>
</organism>
<gene>
    <name evidence="10" type="ORF">HannXRQ_Chr11g0340331</name>
    <name evidence="9" type="ORF">HanXRQr2_Chr00c009g0832741</name>
</gene>
<dbReference type="GO" id="GO:0004672">
    <property type="term" value="F:protein kinase activity"/>
    <property type="evidence" value="ECO:0000318"/>
    <property type="project" value="GO_Central"/>
</dbReference>